<feature type="transmembrane region" description="Helical" evidence="2">
    <location>
        <begin position="548"/>
        <end position="570"/>
    </location>
</feature>
<evidence type="ECO:0000313" key="3">
    <source>
        <dbReference type="EMBL" id="KZM28707.1"/>
    </source>
</evidence>
<feature type="transmembrane region" description="Helical" evidence="2">
    <location>
        <begin position="163"/>
        <end position="186"/>
    </location>
</feature>
<sequence>MASVQTPFLGAIPENVNTKTPGSHVVELPWWKRARSNPPKSTWKPNAYRLLPLAAVIAASWALIVVLQLLLTKSQKEGGIIIAEAIDDIPLSTSFLYLYLPTVIALVFGIFWGWIDLQVKRLEPYHQLSKPDGAWGKDSLLLSYPFDFLPLVPVSALKKKHWAVFWASTCVVFVTWGVVPFQAGIFSSETIRLSSTIGFSHTTGFIPASEQSDKVDARYIHSAHGIIWLNETLPPYMTRDYTLTPFEPEIAELGRKGNHRTWTSTSTLYSLDMNCEKPGVSSKAEQQSSDGSDSTTVRNSQWTSSDGCAFPTSYYTPIGNETLGPKKYFNNSKSIWVTKEYASVYIGFYPTDNADYYLKTYCPQNANHTFMAWFTKNKQRDEDPPNEVTRLYCTPFYYEQEVVATIDAKTRAPINITTTSGKRALPAEKWNSTYFEQQMNTGQLNEFIRGALPLDKWPDQLETISTHPVSLINFATDIQPMAGYIIGASQRPLEELLDSRALAAAYESVYRIVFARSMVQILDQDFTTTFNSSGRYDYEAAAIVVVPVFTYIVEGLLGFVSVCGIILLLISLKLTWKIRSDPATIASIQSLVADNTTLLQEFSALDRASMDEIETSLKDKKFKLDCDQEGVVIIEADSFDTVRNHAHGAVQIESEESQMVKPVRPKEFRAFMILLFLLLQVALAAVLGVLLHKSQPFGIVRPSTNPLVRQLLENYIPTALATLIEPIWILVNRLLCMLQPLEELRGGHAAASRSIEADYSSLPPQLVIFKALKSSHFKLAAVCTMALLANFLAVAFSGMFHESSVLVPRNVQLVPPYQAKFVDVNGTVGPGDTSRDMEQNPSGAYTGGSGYDQFMVAESNYTTGNPLPAWTDNEFMYIPFMNETKYNGSEGVKGQTTAFGSTLECKTIPDTDFHVNLRSSITDTYANISITMLDDLSGEHVTCSTRLTVERGPAPTLGLPPVCGSGRLAMEFVLRFPSQSNATRAERDFCQQTAFLGYVRGENSWCIPEKNGTTTLDDSTAVFIGCRAKLVAGQANVRVDKNGRVENVTDLDVSSTLSSDFYNQHFTNSTSGPTTAGGADDLIAQAHRYLFQSQGRRYHNDSFATDFMNYFMIKQTNDSRLLDPNSPLPSLEDITGKLYPVYKKLFAIWLGINKDKLLVPWNDASVPAIQGQTNELQTRIFLSMPLFVMAEVILALYAIVAICIYLWRPGKFLPRMPISIGAIIALFAASEAVQDMRGTSLFTKKERGQHLERLGRMYGYGSFAGTDGKPHEGIEKEPLVNAVPLLGVMKKVQIGFSEKSLGLRRGKAH</sequence>
<dbReference type="InterPro" id="IPR021840">
    <property type="entry name" value="DUF3433"/>
</dbReference>
<dbReference type="PANTHER" id="PTHR37544">
    <property type="entry name" value="SPRAY-RELATED"/>
    <property type="match status" value="1"/>
</dbReference>
<dbReference type="PANTHER" id="PTHR37544:SF3">
    <property type="entry name" value="SPRAY"/>
    <property type="match status" value="1"/>
</dbReference>
<feature type="transmembrane region" description="Helical" evidence="2">
    <location>
        <begin position="50"/>
        <end position="71"/>
    </location>
</feature>
<dbReference type="Proteomes" id="UP000076837">
    <property type="component" value="Unassembled WGS sequence"/>
</dbReference>
<feature type="transmembrane region" description="Helical" evidence="2">
    <location>
        <begin position="668"/>
        <end position="691"/>
    </location>
</feature>
<keyword evidence="2" id="KW-0472">Membrane</keyword>
<evidence type="ECO:0000256" key="1">
    <source>
        <dbReference type="SAM" id="MobiDB-lite"/>
    </source>
</evidence>
<feature type="compositionally biased region" description="Polar residues" evidence="1">
    <location>
        <begin position="283"/>
        <end position="304"/>
    </location>
</feature>
<protein>
    <submittedName>
        <fullName evidence="3">Uncharacterized protein</fullName>
    </submittedName>
</protein>
<keyword evidence="4" id="KW-1185">Reference proteome</keyword>
<keyword evidence="2" id="KW-1133">Transmembrane helix</keyword>
<organism evidence="3 4">
    <name type="scientific">Didymella rabiei</name>
    <name type="common">Chickpea ascochyta blight fungus</name>
    <name type="synonym">Mycosphaerella rabiei</name>
    <dbReference type="NCBI Taxonomy" id="5454"/>
    <lineage>
        <taxon>Eukaryota</taxon>
        <taxon>Fungi</taxon>
        <taxon>Dikarya</taxon>
        <taxon>Ascomycota</taxon>
        <taxon>Pezizomycotina</taxon>
        <taxon>Dothideomycetes</taxon>
        <taxon>Pleosporomycetidae</taxon>
        <taxon>Pleosporales</taxon>
        <taxon>Pleosporineae</taxon>
        <taxon>Didymellaceae</taxon>
        <taxon>Ascochyta</taxon>
    </lineage>
</organism>
<dbReference type="Pfam" id="PF11915">
    <property type="entry name" value="DUF3433"/>
    <property type="match status" value="2"/>
</dbReference>
<feature type="region of interest" description="Disordered" evidence="1">
    <location>
        <begin position="277"/>
        <end position="304"/>
    </location>
</feature>
<feature type="transmembrane region" description="Helical" evidence="2">
    <location>
        <begin position="1180"/>
        <end position="1207"/>
    </location>
</feature>
<comment type="caution">
    <text evidence="3">The sequence shown here is derived from an EMBL/GenBank/DDBJ whole genome shotgun (WGS) entry which is preliminary data.</text>
</comment>
<name>A0A163MH02_DIDRA</name>
<evidence type="ECO:0000313" key="4">
    <source>
        <dbReference type="Proteomes" id="UP000076837"/>
    </source>
</evidence>
<dbReference type="OrthoDB" id="3248909at2759"/>
<dbReference type="EMBL" id="JYNV01000004">
    <property type="protein sequence ID" value="KZM28707.1"/>
    <property type="molecule type" value="Genomic_DNA"/>
</dbReference>
<gene>
    <name evidence="3" type="ORF">ST47_g164</name>
</gene>
<evidence type="ECO:0000256" key="2">
    <source>
        <dbReference type="SAM" id="Phobius"/>
    </source>
</evidence>
<accession>A0A163MH02</accession>
<reference evidence="3 4" key="1">
    <citation type="journal article" date="2016" name="Sci. Rep.">
        <title>Draft genome sequencing and secretome analysis of fungal phytopathogen Ascochyta rabiei provides insight into the necrotrophic effector repertoire.</title>
        <authorList>
            <person name="Verma S."/>
            <person name="Gazara R.K."/>
            <person name="Nizam S."/>
            <person name="Parween S."/>
            <person name="Chattopadhyay D."/>
            <person name="Verma P.K."/>
        </authorList>
    </citation>
    <scope>NUCLEOTIDE SEQUENCE [LARGE SCALE GENOMIC DNA]</scope>
    <source>
        <strain evidence="3 4">ArDII</strain>
    </source>
</reference>
<feature type="transmembrane region" description="Helical" evidence="2">
    <location>
        <begin position="96"/>
        <end position="115"/>
    </location>
</feature>
<proteinExistence type="predicted"/>
<dbReference type="STRING" id="5454.A0A163MH02"/>
<keyword evidence="2" id="KW-0812">Transmembrane</keyword>